<feature type="domain" description="CzcB-like C-terminal circularly permuted SH3-like" evidence="6">
    <location>
        <begin position="340"/>
        <end position="399"/>
    </location>
</feature>
<gene>
    <name evidence="7" type="ORF">SAMN05216198_1607</name>
</gene>
<protein>
    <submittedName>
        <fullName evidence="7">Membrane fusion protein, cobalt-zinc-cadmium efflux system</fullName>
    </submittedName>
</protein>
<evidence type="ECO:0000259" key="6">
    <source>
        <dbReference type="Pfam" id="PF25975"/>
    </source>
</evidence>
<reference evidence="8" key="1">
    <citation type="submission" date="2016-10" db="EMBL/GenBank/DDBJ databases">
        <authorList>
            <person name="Varghese N."/>
            <person name="Submissions S."/>
        </authorList>
    </citation>
    <scope>NUCLEOTIDE SEQUENCE [LARGE SCALE GENOMIC DNA]</scope>
    <source>
        <strain evidence="8">2SM5</strain>
    </source>
</reference>
<dbReference type="FunFam" id="2.40.420.20:FF:000006">
    <property type="entry name" value="RND family efflux transporter MFP subunit"/>
    <property type="match status" value="1"/>
</dbReference>
<evidence type="ECO:0000313" key="7">
    <source>
        <dbReference type="EMBL" id="SDS28294.1"/>
    </source>
</evidence>
<evidence type="ECO:0000259" key="5">
    <source>
        <dbReference type="Pfam" id="PF25973"/>
    </source>
</evidence>
<dbReference type="Pfam" id="PF25973">
    <property type="entry name" value="BSH_CzcB"/>
    <property type="match status" value="1"/>
</dbReference>
<feature type="domain" description="CzcB-like barrel-sandwich hybrid" evidence="5">
    <location>
        <begin position="119"/>
        <end position="257"/>
    </location>
</feature>
<dbReference type="GO" id="GO:0016020">
    <property type="term" value="C:membrane"/>
    <property type="evidence" value="ECO:0007669"/>
    <property type="project" value="InterPro"/>
</dbReference>
<dbReference type="PANTHER" id="PTHR30097:SF4">
    <property type="entry name" value="SLR6042 PROTEIN"/>
    <property type="match status" value="1"/>
</dbReference>
<dbReference type="OrthoDB" id="9768185at2"/>
<dbReference type="Gene3D" id="2.40.50.100">
    <property type="match status" value="1"/>
</dbReference>
<dbReference type="GO" id="GO:0060003">
    <property type="term" value="P:copper ion export"/>
    <property type="evidence" value="ECO:0007669"/>
    <property type="project" value="TreeGrafter"/>
</dbReference>
<sequence>MTSTNIRLLCGATVIVLAAAGAGFGLAQSIPQTEHATHAETDAQTEHDDHDDHDEPDAKAGHDDHGENGEHDEEAEEGVVVLTTRQIESAGISIVGVGRGGGTEYRLSGRVESAVDARAVVAAITGGRVEQLHVAPGSLVKVGQPLAVLVSGDAATVRANADAAIAEAEAARLVYQRDVNLVEQGVVARQDMEASRARSLAADAAARAAQAQVAASGSPNASGRINIVSPIAGVVGAVHITAGGLVASGGAIAEVSDPSRVELIFNAPPKLASEVTSGTRLQVTGPSGSFEAVVVGVAANAREQSGATVIRARSSSNALPPAGSPMSAIVVTDDQESGLIVPADAIQTVDGKSVVFVAEGNGFRATPVLAGRRAGGNIEILNGLSGDERIAGTNAFLLKAELAKGEAEHAH</sequence>
<dbReference type="PANTHER" id="PTHR30097">
    <property type="entry name" value="CATION EFFLUX SYSTEM PROTEIN CUSB"/>
    <property type="match status" value="1"/>
</dbReference>
<feature type="chain" id="PRO_5009258166" evidence="4">
    <location>
        <begin position="28"/>
        <end position="411"/>
    </location>
</feature>
<name>A0A1H1QXN9_9GAMM</name>
<dbReference type="InterPro" id="IPR058647">
    <property type="entry name" value="BSH_CzcB-like"/>
</dbReference>
<feature type="signal peptide" evidence="4">
    <location>
        <begin position="1"/>
        <end position="27"/>
    </location>
</feature>
<dbReference type="EMBL" id="LT629748">
    <property type="protein sequence ID" value="SDS28294.1"/>
    <property type="molecule type" value="Genomic_DNA"/>
</dbReference>
<evidence type="ECO:0000256" key="1">
    <source>
        <dbReference type="ARBA" id="ARBA00009477"/>
    </source>
</evidence>
<dbReference type="NCBIfam" id="TIGR01730">
    <property type="entry name" value="RND_mfp"/>
    <property type="match status" value="1"/>
</dbReference>
<proteinExistence type="inferred from homology"/>
<dbReference type="GO" id="GO:0022857">
    <property type="term" value="F:transmembrane transporter activity"/>
    <property type="evidence" value="ECO:0007669"/>
    <property type="project" value="InterPro"/>
</dbReference>
<dbReference type="Gene3D" id="1.10.287.470">
    <property type="entry name" value="Helix hairpin bin"/>
    <property type="match status" value="1"/>
</dbReference>
<dbReference type="Gene3D" id="2.40.420.20">
    <property type="match status" value="1"/>
</dbReference>
<evidence type="ECO:0000256" key="4">
    <source>
        <dbReference type="SAM" id="SignalP"/>
    </source>
</evidence>
<dbReference type="InterPro" id="IPR058649">
    <property type="entry name" value="CzcB_C"/>
</dbReference>
<comment type="similarity">
    <text evidence="1">Belongs to the membrane fusion protein (MFP) (TC 8.A.1) family.</text>
</comment>
<dbReference type="GO" id="GO:0030313">
    <property type="term" value="C:cell envelope"/>
    <property type="evidence" value="ECO:0007669"/>
    <property type="project" value="TreeGrafter"/>
</dbReference>
<dbReference type="GO" id="GO:0015679">
    <property type="term" value="P:plasma membrane copper ion transport"/>
    <property type="evidence" value="ECO:0007669"/>
    <property type="project" value="TreeGrafter"/>
</dbReference>
<evidence type="ECO:0000256" key="3">
    <source>
        <dbReference type="SAM" id="MobiDB-lite"/>
    </source>
</evidence>
<organism evidence="7 8">
    <name type="scientific">Halopseudomonas litoralis</name>
    <dbReference type="NCBI Taxonomy" id="797277"/>
    <lineage>
        <taxon>Bacteria</taxon>
        <taxon>Pseudomonadati</taxon>
        <taxon>Pseudomonadota</taxon>
        <taxon>Gammaproteobacteria</taxon>
        <taxon>Pseudomonadales</taxon>
        <taxon>Pseudomonadaceae</taxon>
        <taxon>Halopseudomonas</taxon>
    </lineage>
</organism>
<feature type="compositionally biased region" description="Basic and acidic residues" evidence="3">
    <location>
        <begin position="35"/>
        <end position="50"/>
    </location>
</feature>
<keyword evidence="4" id="KW-0732">Signal</keyword>
<evidence type="ECO:0000256" key="2">
    <source>
        <dbReference type="ARBA" id="ARBA00022448"/>
    </source>
</evidence>
<dbReference type="InterPro" id="IPR051909">
    <property type="entry name" value="MFP_Cation_Efflux"/>
</dbReference>
<dbReference type="InterPro" id="IPR006143">
    <property type="entry name" value="RND_pump_MFP"/>
</dbReference>
<dbReference type="Proteomes" id="UP000243426">
    <property type="component" value="Chromosome I"/>
</dbReference>
<keyword evidence="2" id="KW-0813">Transport</keyword>
<dbReference type="Gene3D" id="2.40.30.170">
    <property type="match status" value="1"/>
</dbReference>
<accession>A0A1H1QXN9</accession>
<dbReference type="STRING" id="797277.SAMN05216198_1607"/>
<dbReference type="SUPFAM" id="SSF111369">
    <property type="entry name" value="HlyD-like secretion proteins"/>
    <property type="match status" value="1"/>
</dbReference>
<dbReference type="RefSeq" id="WP_090272820.1">
    <property type="nucleotide sequence ID" value="NZ_LT629748.1"/>
</dbReference>
<feature type="region of interest" description="Disordered" evidence="3">
    <location>
        <begin position="33"/>
        <end position="77"/>
    </location>
</feature>
<evidence type="ECO:0000313" key="8">
    <source>
        <dbReference type="Proteomes" id="UP000243426"/>
    </source>
</evidence>
<keyword evidence="8" id="KW-1185">Reference proteome</keyword>
<feature type="compositionally biased region" description="Basic and acidic residues" evidence="3">
    <location>
        <begin position="56"/>
        <end position="69"/>
    </location>
</feature>
<dbReference type="AlphaFoldDB" id="A0A1H1QXN9"/>
<dbReference type="Pfam" id="PF25975">
    <property type="entry name" value="CzcB_C"/>
    <property type="match status" value="1"/>
</dbReference>